<accession>A0A7J8ERJ4</accession>
<protein>
    <submittedName>
        <fullName evidence="2">Uncharacterized protein</fullName>
    </submittedName>
</protein>
<evidence type="ECO:0000256" key="1">
    <source>
        <dbReference type="SAM" id="MobiDB-lite"/>
    </source>
</evidence>
<feature type="compositionally biased region" description="Low complexity" evidence="1">
    <location>
        <begin position="16"/>
        <end position="33"/>
    </location>
</feature>
<feature type="region of interest" description="Disordered" evidence="1">
    <location>
        <begin position="79"/>
        <end position="98"/>
    </location>
</feature>
<organism evidence="2 3">
    <name type="scientific">Molossus molossus</name>
    <name type="common">Pallas' mastiff bat</name>
    <name type="synonym">Vespertilio molossus</name>
    <dbReference type="NCBI Taxonomy" id="27622"/>
    <lineage>
        <taxon>Eukaryota</taxon>
        <taxon>Metazoa</taxon>
        <taxon>Chordata</taxon>
        <taxon>Craniata</taxon>
        <taxon>Vertebrata</taxon>
        <taxon>Euteleostomi</taxon>
        <taxon>Mammalia</taxon>
        <taxon>Eutheria</taxon>
        <taxon>Laurasiatheria</taxon>
        <taxon>Chiroptera</taxon>
        <taxon>Yangochiroptera</taxon>
        <taxon>Molossidae</taxon>
        <taxon>Molossus</taxon>
    </lineage>
</organism>
<dbReference type="InParanoid" id="A0A7J8ERJ4"/>
<dbReference type="EMBL" id="JACASF010000013">
    <property type="protein sequence ID" value="KAF6438127.1"/>
    <property type="molecule type" value="Genomic_DNA"/>
</dbReference>
<dbReference type="Proteomes" id="UP000550707">
    <property type="component" value="Unassembled WGS sequence"/>
</dbReference>
<reference evidence="2 3" key="1">
    <citation type="journal article" date="2020" name="Nature">
        <title>Six reference-quality genomes reveal evolution of bat adaptations.</title>
        <authorList>
            <person name="Jebb D."/>
            <person name="Huang Z."/>
            <person name="Pippel M."/>
            <person name="Hughes G.M."/>
            <person name="Lavrichenko K."/>
            <person name="Devanna P."/>
            <person name="Winkler S."/>
            <person name="Jermiin L.S."/>
            <person name="Skirmuntt E.C."/>
            <person name="Katzourakis A."/>
            <person name="Burkitt-Gray L."/>
            <person name="Ray D.A."/>
            <person name="Sullivan K.A.M."/>
            <person name="Roscito J.G."/>
            <person name="Kirilenko B.M."/>
            <person name="Davalos L.M."/>
            <person name="Corthals A.P."/>
            <person name="Power M.L."/>
            <person name="Jones G."/>
            <person name="Ransome R.D."/>
            <person name="Dechmann D.K.N."/>
            <person name="Locatelli A.G."/>
            <person name="Puechmaille S.J."/>
            <person name="Fedrigo O."/>
            <person name="Jarvis E.D."/>
            <person name="Hiller M."/>
            <person name="Vernes S.C."/>
            <person name="Myers E.W."/>
            <person name="Teeling E.C."/>
        </authorList>
    </citation>
    <scope>NUCLEOTIDE SEQUENCE [LARGE SCALE GENOMIC DNA]</scope>
    <source>
        <strain evidence="2">MMolMol1</strain>
        <tissue evidence="2">Muscle</tissue>
    </source>
</reference>
<evidence type="ECO:0000313" key="3">
    <source>
        <dbReference type="Proteomes" id="UP000550707"/>
    </source>
</evidence>
<evidence type="ECO:0000313" key="2">
    <source>
        <dbReference type="EMBL" id="KAF6438127.1"/>
    </source>
</evidence>
<name>A0A7J8ERJ4_MOLMO</name>
<keyword evidence="3" id="KW-1185">Reference proteome</keyword>
<feature type="region of interest" description="Disordered" evidence="1">
    <location>
        <begin position="1"/>
        <end position="33"/>
    </location>
</feature>
<comment type="caution">
    <text evidence="2">The sequence shown here is derived from an EMBL/GenBank/DDBJ whole genome shotgun (WGS) entry which is preliminary data.</text>
</comment>
<dbReference type="AlphaFoldDB" id="A0A7J8ERJ4"/>
<proteinExistence type="predicted"/>
<gene>
    <name evidence="2" type="ORF">HJG59_008784</name>
</gene>
<sequence>MSALCVPPTPRPPGSSPTVWTGPGSSSVSSAPALTRGPAAVPVTVLCLLSHLRRFSGPGCLSHSLASWLLAPPPPRLPHGLLPSGTPRSLLGQEHQPFPGDLLDPPPSTWPAVALGTENFSLFFF</sequence>